<gene>
    <name evidence="2" type="ORF">DW016_03165</name>
</gene>
<dbReference type="Pfam" id="PF01627">
    <property type="entry name" value="Hpt"/>
    <property type="match status" value="1"/>
</dbReference>
<accession>A0A3E3K6N6</accession>
<dbReference type="InterPro" id="IPR036641">
    <property type="entry name" value="HPT_dom_sf"/>
</dbReference>
<dbReference type="RefSeq" id="WP_048621612.1">
    <property type="nucleotide sequence ID" value="NZ_BAABYU010000001.1"/>
</dbReference>
<name>A0A3E3K6N6_9FIRM</name>
<organism evidence="2 3">
    <name type="scientific">Sellimonas intestinalis</name>
    <dbReference type="NCBI Taxonomy" id="1653434"/>
    <lineage>
        <taxon>Bacteria</taxon>
        <taxon>Bacillati</taxon>
        <taxon>Bacillota</taxon>
        <taxon>Clostridia</taxon>
        <taxon>Lachnospirales</taxon>
        <taxon>Lachnospiraceae</taxon>
        <taxon>Sellimonas</taxon>
    </lineage>
</organism>
<sequence>MNVEQLSQRTGCDLQAALRRLGGMETLYERLINKFLDDRTFEELKSAMEAGDFPMIETKAHTLKGISANLGFETLSQKSDEIVKAVREDHKEQTEELFEECERLYERIVTAIQEAV</sequence>
<dbReference type="GO" id="GO:0000160">
    <property type="term" value="P:phosphorelay signal transduction system"/>
    <property type="evidence" value="ECO:0007669"/>
    <property type="project" value="InterPro"/>
</dbReference>
<dbReference type="Proteomes" id="UP000261080">
    <property type="component" value="Unassembled WGS sequence"/>
</dbReference>
<dbReference type="EMBL" id="QVLX01000001">
    <property type="protein sequence ID" value="RGE90255.1"/>
    <property type="molecule type" value="Genomic_DNA"/>
</dbReference>
<proteinExistence type="predicted"/>
<dbReference type="OrthoDB" id="1669200at2"/>
<reference evidence="2 3" key="1">
    <citation type="submission" date="2018-08" db="EMBL/GenBank/DDBJ databases">
        <title>A genome reference for cultivated species of the human gut microbiota.</title>
        <authorList>
            <person name="Zou Y."/>
            <person name="Xue W."/>
            <person name="Luo G."/>
        </authorList>
    </citation>
    <scope>NUCLEOTIDE SEQUENCE [LARGE SCALE GENOMIC DNA]</scope>
    <source>
        <strain evidence="2 3">AF37-2AT</strain>
    </source>
</reference>
<feature type="domain" description="HPt" evidence="1">
    <location>
        <begin position="20"/>
        <end position="116"/>
    </location>
</feature>
<evidence type="ECO:0000313" key="3">
    <source>
        <dbReference type="Proteomes" id="UP000261080"/>
    </source>
</evidence>
<dbReference type="AlphaFoldDB" id="A0A3E3K6N6"/>
<dbReference type="InterPro" id="IPR008207">
    <property type="entry name" value="Sig_transdc_His_kin_Hpt_dom"/>
</dbReference>
<dbReference type="SMART" id="SM00073">
    <property type="entry name" value="HPT"/>
    <property type="match status" value="1"/>
</dbReference>
<evidence type="ECO:0000259" key="1">
    <source>
        <dbReference type="SMART" id="SM00073"/>
    </source>
</evidence>
<protein>
    <submittedName>
        <fullName evidence="2">Hpt domain-containing protein</fullName>
    </submittedName>
</protein>
<keyword evidence="3" id="KW-1185">Reference proteome</keyword>
<comment type="caution">
    <text evidence="2">The sequence shown here is derived from an EMBL/GenBank/DDBJ whole genome shotgun (WGS) entry which is preliminary data.</text>
</comment>
<dbReference type="Gene3D" id="1.20.120.160">
    <property type="entry name" value="HPT domain"/>
    <property type="match status" value="1"/>
</dbReference>
<dbReference type="GeneID" id="97192420"/>
<dbReference type="SUPFAM" id="SSF47226">
    <property type="entry name" value="Histidine-containing phosphotransfer domain, HPT domain"/>
    <property type="match status" value="1"/>
</dbReference>
<evidence type="ECO:0000313" key="2">
    <source>
        <dbReference type="EMBL" id="RGE90255.1"/>
    </source>
</evidence>